<dbReference type="RefSeq" id="WP_379885647.1">
    <property type="nucleotide sequence ID" value="NZ_JBHTLP010000044.1"/>
</dbReference>
<evidence type="ECO:0000259" key="3">
    <source>
        <dbReference type="Pfam" id="PF12508"/>
    </source>
</evidence>
<dbReference type="EMBL" id="JBHTLP010000044">
    <property type="protein sequence ID" value="MFD1145354.1"/>
    <property type="molecule type" value="Genomic_DNA"/>
</dbReference>
<evidence type="ECO:0000256" key="2">
    <source>
        <dbReference type="SAM" id="Phobius"/>
    </source>
</evidence>
<feature type="transmembrane region" description="Helical" evidence="2">
    <location>
        <begin position="21"/>
        <end position="39"/>
    </location>
</feature>
<keyword evidence="2" id="KW-0472">Membrane</keyword>
<feature type="compositionally biased region" description="Low complexity" evidence="1">
    <location>
        <begin position="120"/>
        <end position="144"/>
    </location>
</feature>
<evidence type="ECO:0000256" key="1">
    <source>
        <dbReference type="SAM" id="MobiDB-lite"/>
    </source>
</evidence>
<dbReference type="Pfam" id="PF12508">
    <property type="entry name" value="Transposon_TraM"/>
    <property type="match status" value="1"/>
</dbReference>
<evidence type="ECO:0000313" key="4">
    <source>
        <dbReference type="EMBL" id="MFD1145354.1"/>
    </source>
</evidence>
<keyword evidence="5" id="KW-1185">Reference proteome</keyword>
<feature type="region of interest" description="Disordered" evidence="1">
    <location>
        <begin position="120"/>
        <end position="153"/>
    </location>
</feature>
<feature type="domain" description="Conjugative transposon TraM C-terminal" evidence="3">
    <location>
        <begin position="274"/>
        <end position="412"/>
    </location>
</feature>
<reference evidence="5" key="1">
    <citation type="journal article" date="2019" name="Int. J. Syst. Evol. Microbiol.">
        <title>The Global Catalogue of Microorganisms (GCM) 10K type strain sequencing project: providing services to taxonomists for standard genome sequencing and annotation.</title>
        <authorList>
            <consortium name="The Broad Institute Genomics Platform"/>
            <consortium name="The Broad Institute Genome Sequencing Center for Infectious Disease"/>
            <person name="Wu L."/>
            <person name="Ma J."/>
        </authorList>
    </citation>
    <scope>NUCLEOTIDE SEQUENCE [LARGE SCALE GENOMIC DNA]</scope>
    <source>
        <strain evidence="5">CCUG 55608</strain>
    </source>
</reference>
<keyword evidence="2" id="KW-1133">Transmembrane helix</keyword>
<feature type="region of interest" description="Disordered" evidence="1">
    <location>
        <begin position="191"/>
        <end position="217"/>
    </location>
</feature>
<feature type="compositionally biased region" description="Low complexity" evidence="1">
    <location>
        <begin position="196"/>
        <end position="206"/>
    </location>
</feature>
<sequence>MTTTATTAFYDEGYNRKRKPWLVYPLFCWVATAILFPLFKGGNGQGSMDNGQHLMGFNTTVPTAENTSIKQQEIDQPAYGGRIGGQVLSDITNTQKIPAANQLQNFPGDEQAAANPTYTTTATSAQNAAPSAPTAPNTYSAPTTQAKVRKGQNYAQQPGFKYHRAQPYYVNSNQTDQQLEQQLSTYQSARDYGQKVAEPAPAAEVAHTTESRAKTPDFIQLADNSKTSRLDQGAPSPVAENPFNTAPVGQNRQQEVVSTLQSTGHNKQTVTALIPAVVHDDQSVKAGQTVKLRLTKAVMVNSIRVPANTIVHATCKPNGDRILLFVQSMQMNGQLIPLNLEAVDVDGGEGMNAPGLSDQLSGQLKSSAMQGVNIPTGSMLVSSVLNAARFGASSSMRQTTIHLKGGYQLYLKSI</sequence>
<accession>A0ABW3QFK2</accession>
<gene>
    <name evidence="4" type="primary">traM</name>
    <name evidence="4" type="ORF">ACFQ4C_29785</name>
</gene>
<comment type="caution">
    <text evidence="4">The sequence shown here is derived from an EMBL/GenBank/DDBJ whole genome shotgun (WGS) entry which is preliminary data.</text>
</comment>
<organism evidence="4 5">
    <name type="scientific">Larkinella insperata</name>
    <dbReference type="NCBI Taxonomy" id="332158"/>
    <lineage>
        <taxon>Bacteria</taxon>
        <taxon>Pseudomonadati</taxon>
        <taxon>Bacteroidota</taxon>
        <taxon>Cytophagia</taxon>
        <taxon>Cytophagales</taxon>
        <taxon>Spirosomataceae</taxon>
        <taxon>Larkinella</taxon>
    </lineage>
</organism>
<name>A0ABW3QFK2_9BACT</name>
<proteinExistence type="predicted"/>
<protein>
    <submittedName>
        <fullName evidence="4">Conjugative transposon protein TraM</fullName>
    </submittedName>
</protein>
<dbReference type="InterPro" id="IPR055407">
    <property type="entry name" value="TraM_C"/>
</dbReference>
<keyword evidence="2" id="KW-0812">Transmembrane</keyword>
<evidence type="ECO:0000313" key="5">
    <source>
        <dbReference type="Proteomes" id="UP001597116"/>
    </source>
</evidence>
<dbReference type="Proteomes" id="UP001597116">
    <property type="component" value="Unassembled WGS sequence"/>
</dbReference>